<evidence type="ECO:0000259" key="4">
    <source>
        <dbReference type="PROSITE" id="PS51770"/>
    </source>
</evidence>
<dbReference type="SUPFAM" id="SSF54637">
    <property type="entry name" value="Thioesterase/thiol ester dehydrase-isomerase"/>
    <property type="match status" value="1"/>
</dbReference>
<dbReference type="RefSeq" id="WP_011804908.1">
    <property type="nucleotide sequence ID" value="NC_011992.1"/>
</dbReference>
<keyword evidence="6" id="KW-1185">Reference proteome</keyword>
<evidence type="ECO:0000256" key="1">
    <source>
        <dbReference type="ARBA" id="ARBA00010458"/>
    </source>
</evidence>
<proteinExistence type="inferred from homology"/>
<dbReference type="GO" id="GO:0006637">
    <property type="term" value="P:acyl-CoA metabolic process"/>
    <property type="evidence" value="ECO:0007669"/>
    <property type="project" value="TreeGrafter"/>
</dbReference>
<dbReference type="EMBL" id="CP001392">
    <property type="protein sequence ID" value="ACM33533.1"/>
    <property type="molecule type" value="Genomic_DNA"/>
</dbReference>
<accession>A0A9J9Q7P3</accession>
<organism evidence="5 6">
    <name type="scientific">Acidovorax ebreus (strain TPSY)</name>
    <name type="common">Diaphorobacter sp. (strain TPSY)</name>
    <dbReference type="NCBI Taxonomy" id="535289"/>
    <lineage>
        <taxon>Bacteria</taxon>
        <taxon>Pseudomonadati</taxon>
        <taxon>Pseudomonadota</taxon>
        <taxon>Betaproteobacteria</taxon>
        <taxon>Burkholderiales</taxon>
        <taxon>Comamonadaceae</taxon>
        <taxon>Diaphorobacter</taxon>
    </lineage>
</organism>
<dbReference type="GO" id="GO:0052816">
    <property type="term" value="F:long-chain fatty acyl-CoA hydrolase activity"/>
    <property type="evidence" value="ECO:0007669"/>
    <property type="project" value="TreeGrafter"/>
</dbReference>
<dbReference type="InterPro" id="IPR040170">
    <property type="entry name" value="Cytosol_ACT"/>
</dbReference>
<dbReference type="InterPro" id="IPR006683">
    <property type="entry name" value="Thioestr_dom"/>
</dbReference>
<dbReference type="Pfam" id="PF03061">
    <property type="entry name" value="4HBT"/>
    <property type="match status" value="1"/>
</dbReference>
<gene>
    <name evidence="5" type="ordered locus">Dtpsy_2078</name>
</gene>
<keyword evidence="2 3" id="KW-0378">Hydrolase</keyword>
<feature type="domain" description="HotDog ACOT-type" evidence="4">
    <location>
        <begin position="4"/>
        <end position="115"/>
    </location>
</feature>
<comment type="similarity">
    <text evidence="1">Belongs to the acyl coenzyme A hydrolase family.</text>
</comment>
<sequence>MTSPAGTLETRDMVFPAHANHHGTLFAGQGLERMARAAFLAARDAAGCDVVMAAVTGVQFCAPVPVGRALALRAWVSRVGRSSLTVCVHGLAQAPGCPDELALQGVFEMVAVNAHGRPTAIAHTYLNTPPHPFRQETP</sequence>
<dbReference type="GO" id="GO:0005737">
    <property type="term" value="C:cytoplasm"/>
    <property type="evidence" value="ECO:0007669"/>
    <property type="project" value="TreeGrafter"/>
</dbReference>
<evidence type="ECO:0000313" key="6">
    <source>
        <dbReference type="Proteomes" id="UP000000450"/>
    </source>
</evidence>
<dbReference type="Proteomes" id="UP000000450">
    <property type="component" value="Chromosome"/>
</dbReference>
<dbReference type="PANTHER" id="PTHR11049">
    <property type="entry name" value="ACYL COENZYME A THIOESTER HYDROLASE"/>
    <property type="match status" value="1"/>
</dbReference>
<dbReference type="InterPro" id="IPR029069">
    <property type="entry name" value="HotDog_dom_sf"/>
</dbReference>
<dbReference type="PROSITE" id="PS51770">
    <property type="entry name" value="HOTDOG_ACOT"/>
    <property type="match status" value="1"/>
</dbReference>
<reference evidence="5 6" key="1">
    <citation type="journal article" date="2010" name="J. Bacteriol.">
        <title>Completed genome sequence of the anaerobic iron-oxidizing bacterium Acidovorax ebreus strain TPSY.</title>
        <authorList>
            <person name="Byrne-Bailey K.G."/>
            <person name="Weber K.A."/>
            <person name="Chair A.H."/>
            <person name="Bose S."/>
            <person name="Knox T."/>
            <person name="Spanbauer T.L."/>
            <person name="Chertkov O."/>
            <person name="Coates J.D."/>
        </authorList>
    </citation>
    <scope>NUCLEOTIDE SEQUENCE [LARGE SCALE GENOMIC DNA]</scope>
    <source>
        <strain evidence="5 6">TPSY</strain>
    </source>
</reference>
<evidence type="ECO:0000256" key="2">
    <source>
        <dbReference type="ARBA" id="ARBA00022801"/>
    </source>
</evidence>
<dbReference type="KEGG" id="dia:Dtpsy_2078"/>
<evidence type="ECO:0000256" key="3">
    <source>
        <dbReference type="PROSITE-ProRule" id="PRU01106"/>
    </source>
</evidence>
<evidence type="ECO:0000313" key="5">
    <source>
        <dbReference type="EMBL" id="ACM33533.1"/>
    </source>
</evidence>
<name>A0A9J9Q7P3_ACIET</name>
<dbReference type="AlphaFoldDB" id="A0A9J9Q7P3"/>
<dbReference type="Gene3D" id="3.10.129.10">
    <property type="entry name" value="Hotdog Thioesterase"/>
    <property type="match status" value="1"/>
</dbReference>
<dbReference type="CDD" id="cd03442">
    <property type="entry name" value="BFIT_BACH"/>
    <property type="match status" value="1"/>
</dbReference>
<dbReference type="InterPro" id="IPR033120">
    <property type="entry name" value="HOTDOG_ACOT"/>
</dbReference>
<protein>
    <submittedName>
        <fullName evidence="5">Thioesterase superfamily protein</fullName>
    </submittedName>
</protein>